<dbReference type="SUPFAM" id="SSF52540">
    <property type="entry name" value="P-loop containing nucleoside triphosphate hydrolases"/>
    <property type="match status" value="1"/>
</dbReference>
<keyword evidence="7 9" id="KW-0234">DNA repair</keyword>
<keyword evidence="4" id="KW-0547">Nucleotide-binding</keyword>
<dbReference type="InterPro" id="IPR003395">
    <property type="entry name" value="RecF/RecN/SMC_N"/>
</dbReference>
<proteinExistence type="inferred from homology"/>
<dbReference type="OrthoDB" id="9806954at2"/>
<protein>
    <recommendedName>
        <fullName evidence="3 9">DNA repair protein RecN</fullName>
    </recommendedName>
    <alternativeName>
        <fullName evidence="8 9">Recombination protein N</fullName>
    </alternativeName>
</protein>
<evidence type="ECO:0000256" key="9">
    <source>
        <dbReference type="PIRNR" id="PIRNR003128"/>
    </source>
</evidence>
<evidence type="ECO:0000313" key="12">
    <source>
        <dbReference type="EMBL" id="QOQ87364.1"/>
    </source>
</evidence>
<evidence type="ECO:0000256" key="6">
    <source>
        <dbReference type="ARBA" id="ARBA00022840"/>
    </source>
</evidence>
<dbReference type="Proteomes" id="UP000594749">
    <property type="component" value="Chromosome"/>
</dbReference>
<dbReference type="GO" id="GO:0005524">
    <property type="term" value="F:ATP binding"/>
    <property type="evidence" value="ECO:0007669"/>
    <property type="project" value="UniProtKB-KW"/>
</dbReference>
<dbReference type="GO" id="GO:0006281">
    <property type="term" value="P:DNA repair"/>
    <property type="evidence" value="ECO:0007669"/>
    <property type="project" value="UniProtKB-KW"/>
</dbReference>
<dbReference type="GO" id="GO:0009432">
    <property type="term" value="P:SOS response"/>
    <property type="evidence" value="ECO:0007669"/>
    <property type="project" value="TreeGrafter"/>
</dbReference>
<dbReference type="RefSeq" id="WP_025802926.1">
    <property type="nucleotide sequence ID" value="NZ_CP053842.1"/>
</dbReference>
<gene>
    <name evidence="12" type="ORF">IMC76_00670</name>
</gene>
<dbReference type="GO" id="GO:0043590">
    <property type="term" value="C:bacterial nucleoid"/>
    <property type="evidence" value="ECO:0007669"/>
    <property type="project" value="TreeGrafter"/>
</dbReference>
<accession>A0A7M1LH55</accession>
<evidence type="ECO:0000256" key="3">
    <source>
        <dbReference type="ARBA" id="ARBA00021315"/>
    </source>
</evidence>
<feature type="coiled-coil region" evidence="10">
    <location>
        <begin position="239"/>
        <end position="337"/>
    </location>
</feature>
<keyword evidence="5 9" id="KW-0227">DNA damage</keyword>
<reference evidence="12 13" key="1">
    <citation type="submission" date="2020-10" db="EMBL/GenBank/DDBJ databases">
        <title>Campylobacter and Helicobacter PacBio genomes.</title>
        <authorList>
            <person name="Lane C."/>
        </authorList>
    </citation>
    <scope>NUCLEOTIDE SEQUENCE [LARGE SCALE GENOMIC DNA]</scope>
    <source>
        <strain evidence="12 13">2016D-0077</strain>
    </source>
</reference>
<evidence type="ECO:0000256" key="1">
    <source>
        <dbReference type="ARBA" id="ARBA00003618"/>
    </source>
</evidence>
<dbReference type="PANTHER" id="PTHR11059">
    <property type="entry name" value="DNA REPAIR PROTEIN RECN"/>
    <property type="match status" value="1"/>
</dbReference>
<keyword evidence="6" id="KW-0067">ATP-binding</keyword>
<dbReference type="EMBL" id="CP063078">
    <property type="protein sequence ID" value="QOQ87364.1"/>
    <property type="molecule type" value="Genomic_DNA"/>
</dbReference>
<keyword evidence="10" id="KW-0175">Coiled coil</keyword>
<dbReference type="Pfam" id="PF02463">
    <property type="entry name" value="SMC_N"/>
    <property type="match status" value="1"/>
</dbReference>
<feature type="domain" description="RecF/RecN/SMC N-terminal" evidence="11">
    <location>
        <begin position="1"/>
        <end position="468"/>
    </location>
</feature>
<dbReference type="InterPro" id="IPR004604">
    <property type="entry name" value="DNA_recomb/repair_RecN"/>
</dbReference>
<dbReference type="InterPro" id="IPR027417">
    <property type="entry name" value="P-loop_NTPase"/>
</dbReference>
<dbReference type="PANTHER" id="PTHR11059:SF0">
    <property type="entry name" value="DNA REPAIR PROTEIN RECN"/>
    <property type="match status" value="1"/>
</dbReference>
<evidence type="ECO:0000256" key="4">
    <source>
        <dbReference type="ARBA" id="ARBA00022741"/>
    </source>
</evidence>
<evidence type="ECO:0000313" key="13">
    <source>
        <dbReference type="Proteomes" id="UP000594749"/>
    </source>
</evidence>
<evidence type="ECO:0000256" key="2">
    <source>
        <dbReference type="ARBA" id="ARBA00009441"/>
    </source>
</evidence>
<evidence type="ECO:0000256" key="8">
    <source>
        <dbReference type="ARBA" id="ARBA00033408"/>
    </source>
</evidence>
<name>A0A7M1LH55_9BACT</name>
<evidence type="ECO:0000256" key="5">
    <source>
        <dbReference type="ARBA" id="ARBA00022763"/>
    </source>
</evidence>
<evidence type="ECO:0000256" key="10">
    <source>
        <dbReference type="SAM" id="Coils"/>
    </source>
</evidence>
<dbReference type="GO" id="GO:0006310">
    <property type="term" value="P:DNA recombination"/>
    <property type="evidence" value="ECO:0007669"/>
    <property type="project" value="InterPro"/>
</dbReference>
<keyword evidence="13" id="KW-1185">Reference proteome</keyword>
<evidence type="ECO:0000256" key="7">
    <source>
        <dbReference type="ARBA" id="ARBA00023204"/>
    </source>
</evidence>
<organism evidence="12 13">
    <name type="scientific">Campylobacter corcagiensis</name>
    <dbReference type="NCBI Taxonomy" id="1448857"/>
    <lineage>
        <taxon>Bacteria</taxon>
        <taxon>Pseudomonadati</taxon>
        <taxon>Campylobacterota</taxon>
        <taxon>Epsilonproteobacteria</taxon>
        <taxon>Campylobacterales</taxon>
        <taxon>Campylobacteraceae</taxon>
        <taxon>Campylobacter</taxon>
    </lineage>
</organism>
<comment type="similarity">
    <text evidence="2 9">Belongs to the RecN family.</text>
</comment>
<evidence type="ECO:0000259" key="11">
    <source>
        <dbReference type="Pfam" id="PF02463"/>
    </source>
</evidence>
<sequence>MITRLLIKNHLSFKEVELKFDKGLSVFTGASGAGKSVLMEAILAAFGLVEASASLIEADVNFKFDMSEYGILNEPINSFKMVKEKSTRYFINNQFVAKKNLTQIANEHIKYLSVRDTSEFENKNLLNLLDNIAIKNSKTHKKNLTHLAQIWKEFSEVKSELERIKAEELKLAELKEFAKFEIEKIEKISPKVGEFEELMELKKLLSKKDKIESAWSEAYGIFSFESRVVEALRISGQDASFFEEAMNELRAKKDELNLDELENIDIEKTLDRIEDLSSLEKRYGSIEEALKALDRKKFELAHYENIEFTKNDLERKFKELKINLENLANLVSSERKKAKIPLEKLLNSYLKELYMSDLKVIFSSKNIDNLGSDSIGFEVLGTELKNLSSGELNRLRLAFIASSVDILGFANGVLILDEIDANLSGKEAMSIANVLTKLAKFYQIFAISHLPQLSSKANSHFLITKNNEISSVTKLDENAKITELARMISGETISQEAINFAKKLKND</sequence>
<dbReference type="PIRSF" id="PIRSF003128">
    <property type="entry name" value="RecN"/>
    <property type="match status" value="1"/>
</dbReference>
<dbReference type="AlphaFoldDB" id="A0A7M1LH55"/>
<dbReference type="Gene3D" id="3.40.50.300">
    <property type="entry name" value="P-loop containing nucleotide triphosphate hydrolases"/>
    <property type="match status" value="2"/>
</dbReference>
<comment type="function">
    <text evidence="1 9">May be involved in recombinational repair of damaged DNA.</text>
</comment>